<sequence length="316" mass="34428">MTNSLRVAIVGARGIGRHHANWHDAVGSTVVAFVGTTPERCHESAQVLTKTFGFQGQAYTSLDEMLQQERPDVVDICSPNETHYDVATRALAADCHVLCEKPLVWDASLSAHQILEQAERLQDMASRANRHLGMCSQLAGLLPQYDNLVGPSDRPGSFEAVLETTCASLRSARDVWTDMGPHPISLILARFPTADLDLSTVTRSLHGHEAKVTFDVITNGHRCHCSVIVRDLPGPPLQRRFGFDGRCVDIAGQPGADGYYRCVLRGDGMEDEGTDPMHLLIGQFARTVQGEEKTPIVTAATAVQNLQMQLGVVGHD</sequence>
<dbReference type="EMBL" id="GU474921">
    <property type="protein sequence ID" value="ADI19448.1"/>
    <property type="molecule type" value="Genomic_DNA"/>
</dbReference>
<feature type="domain" description="Gfo/Idh/MocA-like oxidoreductase N-terminal" evidence="2">
    <location>
        <begin position="5"/>
        <end position="129"/>
    </location>
</feature>
<dbReference type="Gene3D" id="3.40.50.720">
    <property type="entry name" value="NAD(P)-binding Rossmann-like Domain"/>
    <property type="match status" value="1"/>
</dbReference>
<reference evidence="3" key="1">
    <citation type="journal article" date="2011" name="Environ. Microbiol.">
        <title>Time-series analyses of Monterey Bay coastal microbial picoplankton using a 'genome proxy' microarray.</title>
        <authorList>
            <person name="Rich V.I."/>
            <person name="Pham V.D."/>
            <person name="Eppley J."/>
            <person name="Shi Y."/>
            <person name="DeLong E.F."/>
        </authorList>
    </citation>
    <scope>NUCLEOTIDE SEQUENCE</scope>
</reference>
<dbReference type="InterPro" id="IPR036291">
    <property type="entry name" value="NAD(P)-bd_dom_sf"/>
</dbReference>
<evidence type="ECO:0000313" key="3">
    <source>
        <dbReference type="EMBL" id="ADI19448.1"/>
    </source>
</evidence>
<name>E0XYF7_9BACT</name>
<dbReference type="AlphaFoldDB" id="E0XYF7"/>
<keyword evidence="1" id="KW-0560">Oxidoreductase</keyword>
<organism evidence="3">
    <name type="scientific">uncultured bacterium HF0500_16O16</name>
    <dbReference type="NCBI Taxonomy" id="542511"/>
    <lineage>
        <taxon>Bacteria</taxon>
        <taxon>environmental samples</taxon>
    </lineage>
</organism>
<dbReference type="PANTHER" id="PTHR43818">
    <property type="entry name" value="BCDNA.GH03377"/>
    <property type="match status" value="1"/>
</dbReference>
<dbReference type="GO" id="GO:0016491">
    <property type="term" value="F:oxidoreductase activity"/>
    <property type="evidence" value="ECO:0007669"/>
    <property type="project" value="UniProtKB-KW"/>
</dbReference>
<proteinExistence type="predicted"/>
<evidence type="ECO:0000259" key="2">
    <source>
        <dbReference type="Pfam" id="PF01408"/>
    </source>
</evidence>
<accession>E0XYF7</accession>
<dbReference type="Pfam" id="PF01408">
    <property type="entry name" value="GFO_IDH_MocA"/>
    <property type="match status" value="1"/>
</dbReference>
<protein>
    <submittedName>
        <fullName evidence="3">Predicted dehydrogenases and related proteins</fullName>
    </submittedName>
</protein>
<dbReference type="PANTHER" id="PTHR43818:SF11">
    <property type="entry name" value="BCDNA.GH03377"/>
    <property type="match status" value="1"/>
</dbReference>
<dbReference type="SUPFAM" id="SSF51735">
    <property type="entry name" value="NAD(P)-binding Rossmann-fold domains"/>
    <property type="match status" value="1"/>
</dbReference>
<dbReference type="GO" id="GO:0000166">
    <property type="term" value="F:nucleotide binding"/>
    <property type="evidence" value="ECO:0007669"/>
    <property type="project" value="InterPro"/>
</dbReference>
<evidence type="ECO:0000256" key="1">
    <source>
        <dbReference type="ARBA" id="ARBA00023002"/>
    </source>
</evidence>
<dbReference type="InterPro" id="IPR050463">
    <property type="entry name" value="Gfo/Idh/MocA_oxidrdct_glycsds"/>
</dbReference>
<dbReference type="InterPro" id="IPR000683">
    <property type="entry name" value="Gfo/Idh/MocA-like_OxRdtase_N"/>
</dbReference>